<evidence type="ECO:0000313" key="2">
    <source>
        <dbReference type="EMBL" id="KEQ58568.1"/>
    </source>
</evidence>
<organism evidence="2 3">
    <name type="scientific">Aureobasidium melanogenum (strain CBS 110374)</name>
    <name type="common">Aureobasidium pullulans var. melanogenum</name>
    <dbReference type="NCBI Taxonomy" id="1043003"/>
    <lineage>
        <taxon>Eukaryota</taxon>
        <taxon>Fungi</taxon>
        <taxon>Dikarya</taxon>
        <taxon>Ascomycota</taxon>
        <taxon>Pezizomycotina</taxon>
        <taxon>Dothideomycetes</taxon>
        <taxon>Dothideomycetidae</taxon>
        <taxon>Dothideales</taxon>
        <taxon>Saccotheciaceae</taxon>
        <taxon>Aureobasidium</taxon>
    </lineage>
</organism>
<reference evidence="2 3" key="1">
    <citation type="journal article" date="2014" name="BMC Genomics">
        <title>Genome sequencing of four Aureobasidium pullulans varieties: biotechnological potential, stress tolerance, and description of new species.</title>
        <authorList>
            <person name="Gostin Ar C."/>
            <person name="Ohm R.A."/>
            <person name="Kogej T."/>
            <person name="Sonjak S."/>
            <person name="Turk M."/>
            <person name="Zajc J."/>
            <person name="Zalar P."/>
            <person name="Grube M."/>
            <person name="Sun H."/>
            <person name="Han J."/>
            <person name="Sharma A."/>
            <person name="Chiniquy J."/>
            <person name="Ngan C.Y."/>
            <person name="Lipzen A."/>
            <person name="Barry K."/>
            <person name="Grigoriev I.V."/>
            <person name="Gunde-Cimerman N."/>
        </authorList>
    </citation>
    <scope>NUCLEOTIDE SEQUENCE [LARGE SCALE GENOMIC DNA]</scope>
    <source>
        <strain evidence="2 3">CBS 110374</strain>
    </source>
</reference>
<feature type="non-terminal residue" evidence="2">
    <location>
        <position position="1"/>
    </location>
</feature>
<accession>A0A074VDX7</accession>
<dbReference type="AlphaFoldDB" id="A0A074VDX7"/>
<protein>
    <recommendedName>
        <fullName evidence="1">F-box domain-containing protein</fullName>
    </recommendedName>
</protein>
<feature type="non-terminal residue" evidence="2">
    <location>
        <position position="75"/>
    </location>
</feature>
<dbReference type="GeneID" id="63912550"/>
<name>A0A074VDX7_AURM1</name>
<dbReference type="Pfam" id="PF00646">
    <property type="entry name" value="F-box"/>
    <property type="match status" value="1"/>
</dbReference>
<sequence>LPNEVLNMIVSECHPTDLKNLRSASKLMYQIATEPFASTFFSCRRFLFTYQSMKALIDITAHPVFGRHLECLTFG</sequence>
<gene>
    <name evidence="2" type="ORF">M437DRAFT_30252</name>
</gene>
<dbReference type="RefSeq" id="XP_040875591.1">
    <property type="nucleotide sequence ID" value="XM_041019177.1"/>
</dbReference>
<dbReference type="InterPro" id="IPR036047">
    <property type="entry name" value="F-box-like_dom_sf"/>
</dbReference>
<evidence type="ECO:0000313" key="3">
    <source>
        <dbReference type="Proteomes" id="UP000030672"/>
    </source>
</evidence>
<dbReference type="PROSITE" id="PS50181">
    <property type="entry name" value="FBOX"/>
    <property type="match status" value="1"/>
</dbReference>
<dbReference type="HOGENOM" id="CLU_180467_0_0_1"/>
<feature type="domain" description="F-box" evidence="1">
    <location>
        <begin position="1"/>
        <end position="44"/>
    </location>
</feature>
<dbReference type="InterPro" id="IPR001810">
    <property type="entry name" value="F-box_dom"/>
</dbReference>
<dbReference type="SUPFAM" id="SSF81383">
    <property type="entry name" value="F-box domain"/>
    <property type="match status" value="1"/>
</dbReference>
<dbReference type="EMBL" id="KL584854">
    <property type="protein sequence ID" value="KEQ58568.1"/>
    <property type="molecule type" value="Genomic_DNA"/>
</dbReference>
<proteinExistence type="predicted"/>
<dbReference type="Proteomes" id="UP000030672">
    <property type="component" value="Unassembled WGS sequence"/>
</dbReference>
<keyword evidence="3" id="KW-1185">Reference proteome</keyword>
<dbReference type="STRING" id="1043003.A0A074VDX7"/>
<evidence type="ECO:0000259" key="1">
    <source>
        <dbReference type="PROSITE" id="PS50181"/>
    </source>
</evidence>
<dbReference type="CDD" id="cd09917">
    <property type="entry name" value="F-box_SF"/>
    <property type="match status" value="1"/>
</dbReference>